<dbReference type="AlphaFoldDB" id="A0A8F5ZDW2"/>
<dbReference type="Proteomes" id="UP000694228">
    <property type="component" value="Chromosome"/>
</dbReference>
<name>A0A8F5ZDW2_METHU</name>
<dbReference type="EMBL" id="CP077107">
    <property type="protein sequence ID" value="QXO93745.1"/>
    <property type="molecule type" value="Genomic_DNA"/>
</dbReference>
<protein>
    <submittedName>
        <fullName evidence="1">Uncharacterized protein</fullName>
    </submittedName>
</protein>
<reference evidence="1 2" key="1">
    <citation type="submission" date="2021-06" db="EMBL/GenBank/DDBJ databases">
        <title>Complete genome sequence of the secondary alcohol utilizing methanogen Methanospirillum hungatei strain GP1.</title>
        <authorList>
            <person name="Day L.A."/>
            <person name="Costa K.C."/>
        </authorList>
    </citation>
    <scope>NUCLEOTIDE SEQUENCE [LARGE SCALE GENOMIC DNA]</scope>
    <source>
        <strain evidence="1 2">GP1</strain>
    </source>
</reference>
<proteinExistence type="predicted"/>
<accession>A0A8F5ZDW2</accession>
<evidence type="ECO:0000313" key="1">
    <source>
        <dbReference type="EMBL" id="QXO93745.1"/>
    </source>
</evidence>
<organism evidence="1 2">
    <name type="scientific">Methanospirillum hungatei</name>
    <dbReference type="NCBI Taxonomy" id="2203"/>
    <lineage>
        <taxon>Archaea</taxon>
        <taxon>Methanobacteriati</taxon>
        <taxon>Methanobacteriota</taxon>
        <taxon>Stenosarchaea group</taxon>
        <taxon>Methanomicrobia</taxon>
        <taxon>Methanomicrobiales</taxon>
        <taxon>Methanospirillaceae</taxon>
        <taxon>Methanospirillum</taxon>
    </lineage>
</organism>
<sequence>MDFMLISTIESIGPSSSRSPDPVIGKISLRILVLVALESVLLATNTLHKKIIIRTQIQN</sequence>
<gene>
    <name evidence="1" type="ORF">KSK55_10310</name>
</gene>
<evidence type="ECO:0000313" key="2">
    <source>
        <dbReference type="Proteomes" id="UP000694228"/>
    </source>
</evidence>